<feature type="domain" description="C2H2-type" evidence="1">
    <location>
        <begin position="22"/>
        <end position="43"/>
    </location>
</feature>
<protein>
    <recommendedName>
        <fullName evidence="1">C2H2-type domain-containing protein</fullName>
    </recommendedName>
</protein>
<dbReference type="InterPro" id="IPR013087">
    <property type="entry name" value="Znf_C2H2_type"/>
</dbReference>
<organism evidence="2 3">
    <name type="scientific">Halorubrum pallidum</name>
    <dbReference type="NCBI Taxonomy" id="1526114"/>
    <lineage>
        <taxon>Archaea</taxon>
        <taxon>Methanobacteriati</taxon>
        <taxon>Methanobacteriota</taxon>
        <taxon>Stenosarchaea group</taxon>
        <taxon>Halobacteria</taxon>
        <taxon>Halobacteriales</taxon>
        <taxon>Haloferacaceae</taxon>
        <taxon>Halorubrum</taxon>
    </lineage>
</organism>
<comment type="caution">
    <text evidence="2">The sequence shown here is derived from an EMBL/GenBank/DDBJ whole genome shotgun (WGS) entry which is preliminary data.</text>
</comment>
<evidence type="ECO:0000313" key="2">
    <source>
        <dbReference type="EMBL" id="MFC6771268.1"/>
    </source>
</evidence>
<dbReference type="EMBL" id="JBHSWT010000317">
    <property type="protein sequence ID" value="MFC6771268.1"/>
    <property type="molecule type" value="Genomic_DNA"/>
</dbReference>
<accession>A0ABD5T1B5</accession>
<gene>
    <name evidence="2" type="ORF">ACFQDD_07015</name>
</gene>
<evidence type="ECO:0000313" key="3">
    <source>
        <dbReference type="Proteomes" id="UP001596274"/>
    </source>
</evidence>
<dbReference type="PROSITE" id="PS00028">
    <property type="entry name" value="ZINC_FINGER_C2H2_1"/>
    <property type="match status" value="1"/>
</dbReference>
<dbReference type="Proteomes" id="UP001596274">
    <property type="component" value="Unassembled WGS sequence"/>
</dbReference>
<keyword evidence="3" id="KW-1185">Reference proteome</keyword>
<reference evidence="2 3" key="1">
    <citation type="journal article" date="2019" name="Int. J. Syst. Evol. Microbiol.">
        <title>The Global Catalogue of Microorganisms (GCM) 10K type strain sequencing project: providing services to taxonomists for standard genome sequencing and annotation.</title>
        <authorList>
            <consortium name="The Broad Institute Genomics Platform"/>
            <consortium name="The Broad Institute Genome Sequencing Center for Infectious Disease"/>
            <person name="Wu L."/>
            <person name="Ma J."/>
        </authorList>
    </citation>
    <scope>NUCLEOTIDE SEQUENCE [LARGE SCALE GENOMIC DNA]</scope>
    <source>
        <strain evidence="2 3">PJ61</strain>
    </source>
</reference>
<dbReference type="AlphaFoldDB" id="A0ABD5T1B5"/>
<evidence type="ECO:0000259" key="1">
    <source>
        <dbReference type="PROSITE" id="PS00028"/>
    </source>
</evidence>
<name>A0ABD5T1B5_9EURY</name>
<proteinExistence type="predicted"/>
<sequence length="252" mass="27910">MTTPPTHGSTPEETDVPPRYDCLCCDRDYLTESELTRHVTDDHDPSDVAISMAPVNIPVVARFPDTPEITTRKEALKAIKEEGRSGVVPDVTRQLSAGECPICGELVAPDTDVPVRMVPSHGHETWEWYQALRETVSDEYERSPTFDDAGYPSPAGTVMVLLPGDWIELTVDGWDDPVAGYVLEVDDPRTEVMAPEWESREVSIVVSNVPGTEGRESATLHPDPDGTVQLRRPGLPSVDVRAITRRPWYAKH</sequence>